<protein>
    <recommendedName>
        <fullName evidence="1">TLDc domain-containing protein</fullName>
    </recommendedName>
</protein>
<proteinExistence type="predicted"/>
<organism evidence="2 3">
    <name type="scientific">Gigaspora rosea</name>
    <dbReference type="NCBI Taxonomy" id="44941"/>
    <lineage>
        <taxon>Eukaryota</taxon>
        <taxon>Fungi</taxon>
        <taxon>Fungi incertae sedis</taxon>
        <taxon>Mucoromycota</taxon>
        <taxon>Glomeromycotina</taxon>
        <taxon>Glomeromycetes</taxon>
        <taxon>Diversisporales</taxon>
        <taxon>Gigasporaceae</taxon>
        <taxon>Gigaspora</taxon>
    </lineage>
</organism>
<name>A0A397V6T0_9GLOM</name>
<keyword evidence="3" id="KW-1185">Reference proteome</keyword>
<dbReference type="OrthoDB" id="5430411at2759"/>
<reference evidence="2 3" key="1">
    <citation type="submission" date="2018-06" db="EMBL/GenBank/DDBJ databases">
        <title>Comparative genomics reveals the genomic features of Rhizophagus irregularis, R. cerebriforme, R. diaphanum and Gigaspora rosea, and their symbiotic lifestyle signature.</title>
        <authorList>
            <person name="Morin E."/>
            <person name="San Clemente H."/>
            <person name="Chen E.C.H."/>
            <person name="De La Providencia I."/>
            <person name="Hainaut M."/>
            <person name="Kuo A."/>
            <person name="Kohler A."/>
            <person name="Murat C."/>
            <person name="Tang N."/>
            <person name="Roy S."/>
            <person name="Loubradou J."/>
            <person name="Henrissat B."/>
            <person name="Grigoriev I.V."/>
            <person name="Corradi N."/>
            <person name="Roux C."/>
            <person name="Martin F.M."/>
        </authorList>
    </citation>
    <scope>NUCLEOTIDE SEQUENCE [LARGE SCALE GENOMIC DNA]</scope>
    <source>
        <strain evidence="2 3">DAOM 194757</strain>
    </source>
</reference>
<dbReference type="Gene3D" id="1.25.40.420">
    <property type="match status" value="1"/>
</dbReference>
<gene>
    <name evidence="2" type="ORF">C2G38_1610459</name>
</gene>
<dbReference type="Pfam" id="PF07707">
    <property type="entry name" value="BACK"/>
    <property type="match status" value="1"/>
</dbReference>
<dbReference type="AlphaFoldDB" id="A0A397V6T0"/>
<comment type="caution">
    <text evidence="2">The sequence shown here is derived from an EMBL/GenBank/DDBJ whole genome shotgun (WGS) entry which is preliminary data.</text>
</comment>
<dbReference type="InterPro" id="IPR011705">
    <property type="entry name" value="BACK"/>
</dbReference>
<accession>A0A397V6T0</accession>
<evidence type="ECO:0000313" key="2">
    <source>
        <dbReference type="EMBL" id="RIB14986.1"/>
    </source>
</evidence>
<dbReference type="InterPro" id="IPR006571">
    <property type="entry name" value="TLDc_dom"/>
</dbReference>
<evidence type="ECO:0000313" key="3">
    <source>
        <dbReference type="Proteomes" id="UP000266673"/>
    </source>
</evidence>
<dbReference type="PROSITE" id="PS51886">
    <property type="entry name" value="TLDC"/>
    <property type="match status" value="1"/>
</dbReference>
<feature type="domain" description="TLDc" evidence="1">
    <location>
        <begin position="197"/>
        <end position="364"/>
    </location>
</feature>
<dbReference type="Pfam" id="PF07534">
    <property type="entry name" value="TLD"/>
    <property type="match status" value="1"/>
</dbReference>
<sequence>MLIASEFLLEELTKYLETHLIETKANWLRLHFKSIYQKSFQNEPFKELQKWCNDFLVKYPDKIFDSEDFTSLQENALVSLIKRDDLQIEEVKIWNYVIKWGIAQNQNLPSNPKNWTQENFLILKTTLQNWLPHIRYFQISGDDIIDNIKPYHQILDENLWDDILKRAINPNRQIPSTILSPRIILEQKLPLRESFSTIINKEHAAEIATWVDKKAEAYSVTNNPYEFKLLLRGTRDGFTKESFWNLCDKQVNTIVVVKVNDTDEILGGYNPVGWDKSINNWVYCNDSFIFSLKNGTINSSTLSRVKNPKNAIYSHSSYGPSFDDDFWMTKVNNPWSCSIRSYEKAIRNVKTKFLVSEYEVFQIQKK</sequence>
<evidence type="ECO:0000259" key="1">
    <source>
        <dbReference type="PROSITE" id="PS51886"/>
    </source>
</evidence>
<dbReference type="Proteomes" id="UP000266673">
    <property type="component" value="Unassembled WGS sequence"/>
</dbReference>
<dbReference type="EMBL" id="QKWP01000779">
    <property type="protein sequence ID" value="RIB14986.1"/>
    <property type="molecule type" value="Genomic_DNA"/>
</dbReference>